<dbReference type="EMBL" id="BTFZ01000012">
    <property type="protein sequence ID" value="GMM37616.1"/>
    <property type="molecule type" value="Genomic_DNA"/>
</dbReference>
<dbReference type="GO" id="GO:0006338">
    <property type="term" value="P:chromatin remodeling"/>
    <property type="evidence" value="ECO:0007669"/>
    <property type="project" value="InterPro"/>
</dbReference>
<keyword evidence="8" id="KW-0539">Nucleus</keyword>
<feature type="domain" description="Bromo" evidence="12">
    <location>
        <begin position="275"/>
        <end position="337"/>
    </location>
</feature>
<dbReference type="SUPFAM" id="SSF47370">
    <property type="entry name" value="Bromodomain"/>
    <property type="match status" value="2"/>
</dbReference>
<evidence type="ECO:0000256" key="4">
    <source>
        <dbReference type="ARBA" id="ARBA00022853"/>
    </source>
</evidence>
<dbReference type="CDD" id="cd04717">
    <property type="entry name" value="BAH_polybromo"/>
    <property type="match status" value="1"/>
</dbReference>
<evidence type="ECO:0000256" key="10">
    <source>
        <dbReference type="PROSITE-ProRule" id="PRU00035"/>
    </source>
</evidence>
<proteinExistence type="inferred from homology"/>
<evidence type="ECO:0000259" key="12">
    <source>
        <dbReference type="PROSITE" id="PS50014"/>
    </source>
</evidence>
<comment type="subcellular location">
    <subcellularLocation>
        <location evidence="1">Nucleus</location>
    </subcellularLocation>
</comment>
<dbReference type="GO" id="GO:0006368">
    <property type="term" value="P:transcription elongation by RNA polymerase II"/>
    <property type="evidence" value="ECO:0007669"/>
    <property type="project" value="TreeGrafter"/>
</dbReference>
<evidence type="ECO:0000256" key="9">
    <source>
        <dbReference type="ARBA" id="ARBA00061403"/>
    </source>
</evidence>
<dbReference type="FunFam" id="2.30.30.490:FF:000016">
    <property type="entry name" value="RSC complex member"/>
    <property type="match status" value="1"/>
</dbReference>
<dbReference type="InterPro" id="IPR018359">
    <property type="entry name" value="Bromodomain_CS"/>
</dbReference>
<dbReference type="InterPro" id="IPR043151">
    <property type="entry name" value="BAH_sf"/>
</dbReference>
<organism evidence="14 15">
    <name type="scientific">Saccharomycopsis crataegensis</name>
    <dbReference type="NCBI Taxonomy" id="43959"/>
    <lineage>
        <taxon>Eukaryota</taxon>
        <taxon>Fungi</taxon>
        <taxon>Dikarya</taxon>
        <taxon>Ascomycota</taxon>
        <taxon>Saccharomycotina</taxon>
        <taxon>Saccharomycetes</taxon>
        <taxon>Saccharomycopsidaceae</taxon>
        <taxon>Saccharomycopsis</taxon>
    </lineage>
</organism>
<dbReference type="PROSITE" id="PS50014">
    <property type="entry name" value="BROMODOMAIN_2"/>
    <property type="match status" value="2"/>
</dbReference>
<evidence type="ECO:0000256" key="3">
    <source>
        <dbReference type="ARBA" id="ARBA00022737"/>
    </source>
</evidence>
<evidence type="ECO:0000313" key="15">
    <source>
        <dbReference type="Proteomes" id="UP001360560"/>
    </source>
</evidence>
<keyword evidence="4" id="KW-0156">Chromatin regulator</keyword>
<dbReference type="InterPro" id="IPR036427">
    <property type="entry name" value="Bromodomain-like_sf"/>
</dbReference>
<dbReference type="GeneID" id="90075591"/>
<accession>A0AAV5QSB9</accession>
<dbReference type="SMART" id="SM00439">
    <property type="entry name" value="BAH"/>
    <property type="match status" value="1"/>
</dbReference>
<dbReference type="AlphaFoldDB" id="A0AAV5QSB9"/>
<protein>
    <submittedName>
        <fullName evidence="14">RSC subunit protein</fullName>
    </submittedName>
</protein>
<feature type="domain" description="BAH" evidence="13">
    <location>
        <begin position="383"/>
        <end position="501"/>
    </location>
</feature>
<gene>
    <name evidence="14" type="ORF">DASC09_049410</name>
</gene>
<dbReference type="PROSITE" id="PS51038">
    <property type="entry name" value="BAH"/>
    <property type="match status" value="1"/>
</dbReference>
<keyword evidence="3" id="KW-0677">Repeat</keyword>
<evidence type="ECO:0000256" key="1">
    <source>
        <dbReference type="ARBA" id="ARBA00004123"/>
    </source>
</evidence>
<dbReference type="GO" id="GO:0003682">
    <property type="term" value="F:chromatin binding"/>
    <property type="evidence" value="ECO:0007669"/>
    <property type="project" value="InterPro"/>
</dbReference>
<evidence type="ECO:0000313" key="14">
    <source>
        <dbReference type="EMBL" id="GMM37616.1"/>
    </source>
</evidence>
<dbReference type="Pfam" id="PF00439">
    <property type="entry name" value="Bromodomain"/>
    <property type="match status" value="2"/>
</dbReference>
<dbReference type="PANTHER" id="PTHR16062:SF21">
    <property type="entry name" value="CHROMATIN STRUCTURE-REMODELING COMPLEX SUBUNIT RSC1-RELATED"/>
    <property type="match status" value="1"/>
</dbReference>
<dbReference type="Gene3D" id="2.30.30.490">
    <property type="match status" value="1"/>
</dbReference>
<name>A0AAV5QSB9_9ASCO</name>
<keyword evidence="2" id="KW-0597">Phosphoprotein</keyword>
<dbReference type="RefSeq" id="XP_064854612.1">
    <property type="nucleotide sequence ID" value="XM_064998540.1"/>
</dbReference>
<feature type="region of interest" description="Disordered" evidence="11">
    <location>
        <begin position="783"/>
        <end position="830"/>
    </location>
</feature>
<reference evidence="14 15" key="1">
    <citation type="journal article" date="2023" name="Elife">
        <title>Identification of key yeast species and microbe-microbe interactions impacting larval growth of Drosophila in the wild.</title>
        <authorList>
            <person name="Mure A."/>
            <person name="Sugiura Y."/>
            <person name="Maeda R."/>
            <person name="Honda K."/>
            <person name="Sakurai N."/>
            <person name="Takahashi Y."/>
            <person name="Watada M."/>
            <person name="Katoh T."/>
            <person name="Gotoh A."/>
            <person name="Gotoh Y."/>
            <person name="Taniguchi I."/>
            <person name="Nakamura K."/>
            <person name="Hayashi T."/>
            <person name="Katayama T."/>
            <person name="Uemura T."/>
            <person name="Hattori Y."/>
        </authorList>
    </citation>
    <scope>NUCLEOTIDE SEQUENCE [LARGE SCALE GENOMIC DNA]</scope>
    <source>
        <strain evidence="14 15">SC-9</strain>
    </source>
</reference>
<keyword evidence="5" id="KW-0805">Transcription regulation</keyword>
<keyword evidence="7" id="KW-0804">Transcription</keyword>
<evidence type="ECO:0000256" key="5">
    <source>
        <dbReference type="ARBA" id="ARBA00023015"/>
    </source>
</evidence>
<evidence type="ECO:0000256" key="2">
    <source>
        <dbReference type="ARBA" id="ARBA00022553"/>
    </source>
</evidence>
<dbReference type="InterPro" id="IPR001487">
    <property type="entry name" value="Bromodomain"/>
</dbReference>
<feature type="domain" description="Bromo" evidence="12">
    <location>
        <begin position="1"/>
        <end position="99"/>
    </location>
</feature>
<dbReference type="Pfam" id="PF01426">
    <property type="entry name" value="BAH"/>
    <property type="match status" value="1"/>
</dbReference>
<evidence type="ECO:0000256" key="11">
    <source>
        <dbReference type="SAM" id="MobiDB-lite"/>
    </source>
</evidence>
<dbReference type="Gene3D" id="1.20.920.10">
    <property type="entry name" value="Bromodomain-like"/>
    <property type="match status" value="2"/>
</dbReference>
<evidence type="ECO:0000256" key="6">
    <source>
        <dbReference type="ARBA" id="ARBA00023117"/>
    </source>
</evidence>
<dbReference type="PANTHER" id="PTHR16062">
    <property type="entry name" value="SWI/SNF-RELATED"/>
    <property type="match status" value="1"/>
</dbReference>
<dbReference type="InterPro" id="IPR001025">
    <property type="entry name" value="BAH_dom"/>
</dbReference>
<evidence type="ECO:0000256" key="8">
    <source>
        <dbReference type="ARBA" id="ARBA00023242"/>
    </source>
</evidence>
<keyword evidence="6 10" id="KW-0103">Bromodomain</keyword>
<feature type="region of interest" description="Disordered" evidence="11">
    <location>
        <begin position="136"/>
        <end position="163"/>
    </location>
</feature>
<dbReference type="Proteomes" id="UP001360560">
    <property type="component" value="Unassembled WGS sequence"/>
</dbReference>
<feature type="compositionally biased region" description="Basic and acidic residues" evidence="11">
    <location>
        <begin position="801"/>
        <end position="810"/>
    </location>
</feature>
<keyword evidence="15" id="KW-1185">Reference proteome</keyword>
<dbReference type="PROSITE" id="PS00633">
    <property type="entry name" value="BROMODOMAIN_1"/>
    <property type="match status" value="1"/>
</dbReference>
<dbReference type="SMART" id="SM00297">
    <property type="entry name" value="BROMO"/>
    <property type="match status" value="2"/>
</dbReference>
<comment type="similarity">
    <text evidence="9">Belongs to the RSC1 family.</text>
</comment>
<dbReference type="InterPro" id="IPR037382">
    <property type="entry name" value="Rsc/polybromo"/>
</dbReference>
<dbReference type="GO" id="GO:0016586">
    <property type="term" value="C:RSC-type complex"/>
    <property type="evidence" value="ECO:0007669"/>
    <property type="project" value="InterPro"/>
</dbReference>
<dbReference type="PRINTS" id="PR00503">
    <property type="entry name" value="BROMODOMAIN"/>
</dbReference>
<sequence length="868" mass="98418">MAKPVGTPFEAPITTLLISLLDGIAELKYQGEDIAYVFKTLPDRKTPEYYKIIQNPISLTIMKTNLRKGRYPHPNDFIRDLAQLVWNAKTYNVKDSQVYNYANVIEQYIKNKIIPRMHTDPKFEKYAPLIPYPDLGPLPEDLPEGQTYTQPKRPPPLLSQQPVVTQPSQTPQMTMAPNVTIPQQATVGMHSPSITNYGNTPVISPHQSSVAYTTKHGSLTPQPPNGYNPDLTYDAWCKRGRPPIIDRPYEQRIKNIMRSLKKVRNERGDFVHLYFDRLPDSKEYPEYYQVITKPISLDVMKIKIRQRSYANVEQFVDDLNTMFANSKTYNSPGSKIVNDTYLLEMRAQEYIKEETSKPDNAFMSSDGSHSLKIPVDHVDVNGKTYKIGDWILVRNPNDENKPIVAQLFRMWETQDGKRWINVCWYYRPEQTVHRVDRLFYPNEVCKSGQYRDHSAEEIVGKCYVAYFTRYQRGDPGVQFEGPLFVCEFRYNDTDKGFNKIRTWKACLPDEVRHIEDPIIPLKSLRVMPKIESPLKHLLPPNANYNDPIPDPALGHPNAPPLIGAVYKRPPDPKDDLGQYSTSMNPNKNNIPKNISNVKNVTNIPLPQNAAGMNGGVVSMNSSYIPGKMAPIPGFTGMPMNGAQSYLPSPPPGGVISNQVPFSPPVPVHHANSSYITLNSNFSYTLPANIDLELEEYNYMRMDDFNYRRRFGPMNRDLAVATANELPVKTEDDPEVNGENQLTENGKPPLPIVWFTSPPVFVSSKIQSTNLLTLSNLVQQSRKRVFPQEENEEDDQGNGELSPKRARDKRAAAKTNAAMGKDHNHGSVNDEEVIDGPGFGFAGIGGINHTAKYLSWKFAKNNKLDQVQF</sequence>
<evidence type="ECO:0000256" key="7">
    <source>
        <dbReference type="ARBA" id="ARBA00023163"/>
    </source>
</evidence>
<comment type="caution">
    <text evidence="14">The sequence shown here is derived from an EMBL/GenBank/DDBJ whole genome shotgun (WGS) entry which is preliminary data.</text>
</comment>
<evidence type="ECO:0000259" key="13">
    <source>
        <dbReference type="PROSITE" id="PS51038"/>
    </source>
</evidence>